<organism evidence="1 2">
    <name type="scientific">Streptomyces hainanensis</name>
    <dbReference type="NCBI Taxonomy" id="402648"/>
    <lineage>
        <taxon>Bacteria</taxon>
        <taxon>Bacillati</taxon>
        <taxon>Actinomycetota</taxon>
        <taxon>Actinomycetes</taxon>
        <taxon>Kitasatosporales</taxon>
        <taxon>Streptomycetaceae</taxon>
        <taxon>Streptomyces</taxon>
    </lineage>
</organism>
<dbReference type="RefSeq" id="WP_132821269.1">
    <property type="nucleotide sequence ID" value="NZ_SMKI01000450.1"/>
</dbReference>
<evidence type="ECO:0000313" key="1">
    <source>
        <dbReference type="EMBL" id="TDC66451.1"/>
    </source>
</evidence>
<dbReference type="EMBL" id="SMKI01000450">
    <property type="protein sequence ID" value="TDC66451.1"/>
    <property type="molecule type" value="Genomic_DNA"/>
</dbReference>
<dbReference type="OrthoDB" id="5194954at2"/>
<reference evidence="1 2" key="1">
    <citation type="submission" date="2019-03" db="EMBL/GenBank/DDBJ databases">
        <title>Draft genome sequences of novel Actinobacteria.</title>
        <authorList>
            <person name="Sahin N."/>
            <person name="Ay H."/>
            <person name="Saygin H."/>
        </authorList>
    </citation>
    <scope>NUCLEOTIDE SEQUENCE [LARGE SCALE GENOMIC DNA]</scope>
    <source>
        <strain evidence="1 2">DSM 41900</strain>
    </source>
</reference>
<evidence type="ECO:0000313" key="2">
    <source>
        <dbReference type="Proteomes" id="UP000295345"/>
    </source>
</evidence>
<dbReference type="Proteomes" id="UP000295345">
    <property type="component" value="Unassembled WGS sequence"/>
</dbReference>
<keyword evidence="2" id="KW-1185">Reference proteome</keyword>
<comment type="caution">
    <text evidence="1">The sequence shown here is derived from an EMBL/GenBank/DDBJ whole genome shotgun (WGS) entry which is preliminary data.</text>
</comment>
<gene>
    <name evidence="1" type="ORF">E1283_29740</name>
</gene>
<dbReference type="AlphaFoldDB" id="A0A4R4SRC1"/>
<proteinExistence type="predicted"/>
<accession>A0A4R4SRC1</accession>
<sequence length="103" mass="11165">MSLHEELSAARRCVEDLTHRVLRLERDLGPGIETRRLRGDAERLRESLALLAAAVAAARPAEATGAVELVLVPDTPYDHRLWVDVDDEGLGARHGPAPGQPAT</sequence>
<protein>
    <submittedName>
        <fullName evidence="1">Uncharacterized protein</fullName>
    </submittedName>
</protein>
<name>A0A4R4SRC1_9ACTN</name>